<comment type="catalytic activity">
    <reaction evidence="7 8">
        <text>CMP + ATP = CDP + ADP</text>
        <dbReference type="Rhea" id="RHEA:11600"/>
        <dbReference type="ChEBI" id="CHEBI:30616"/>
        <dbReference type="ChEBI" id="CHEBI:58069"/>
        <dbReference type="ChEBI" id="CHEBI:60377"/>
        <dbReference type="ChEBI" id="CHEBI:456216"/>
        <dbReference type="EC" id="2.7.4.25"/>
    </reaction>
</comment>
<dbReference type="Proteomes" id="UP000035368">
    <property type="component" value="Chromosome"/>
</dbReference>
<dbReference type="EC" id="2.7.4.25" evidence="8"/>
<reference evidence="10 11" key="1">
    <citation type="submission" date="2015-05" db="EMBL/GenBank/DDBJ databases">
        <title>Complete genome sequence of Corynebacterium epidermidicanis DSM 45586, isolated from the skin of a dog suffering from pruritus.</title>
        <authorList>
            <person name="Ruckert C."/>
            <person name="Albersmeier A."/>
            <person name="Winkler A."/>
            <person name="Tauch A."/>
        </authorList>
    </citation>
    <scope>NUCLEOTIDE SEQUENCE [LARGE SCALE GENOMIC DNA]</scope>
    <source>
        <strain evidence="10 11">DSM 45586</strain>
    </source>
</reference>
<evidence type="ECO:0000313" key="11">
    <source>
        <dbReference type="Proteomes" id="UP000035368"/>
    </source>
</evidence>
<evidence type="ECO:0000256" key="7">
    <source>
        <dbReference type="ARBA" id="ARBA00048478"/>
    </source>
</evidence>
<gene>
    <name evidence="8 10" type="primary">cmk</name>
    <name evidence="10" type="ORF">CEPID_06015</name>
</gene>
<organism evidence="10 11">
    <name type="scientific">Corynebacterium epidermidicanis</name>
    <dbReference type="NCBI Taxonomy" id="1050174"/>
    <lineage>
        <taxon>Bacteria</taxon>
        <taxon>Bacillati</taxon>
        <taxon>Actinomycetota</taxon>
        <taxon>Actinomycetes</taxon>
        <taxon>Mycobacteriales</taxon>
        <taxon>Corynebacteriaceae</taxon>
        <taxon>Corynebacterium</taxon>
    </lineage>
</organism>
<dbReference type="PANTHER" id="PTHR21299">
    <property type="entry name" value="CYTIDYLATE KINASE/PANTOATE-BETA-ALANINE LIGASE"/>
    <property type="match status" value="1"/>
</dbReference>
<dbReference type="SUPFAM" id="SSF52540">
    <property type="entry name" value="P-loop containing nucleoside triphosphate hydrolases"/>
    <property type="match status" value="1"/>
</dbReference>
<dbReference type="PANTHER" id="PTHR21299:SF2">
    <property type="entry name" value="CYTIDYLATE KINASE"/>
    <property type="match status" value="1"/>
</dbReference>
<proteinExistence type="inferred from homology"/>
<dbReference type="GO" id="GO:0015949">
    <property type="term" value="P:nucleobase-containing small molecule interconversion"/>
    <property type="evidence" value="ECO:0007669"/>
    <property type="project" value="TreeGrafter"/>
</dbReference>
<comment type="subcellular location">
    <subcellularLocation>
        <location evidence="8">Cytoplasm</location>
    </subcellularLocation>
</comment>
<dbReference type="HAMAP" id="MF_00238">
    <property type="entry name" value="Cytidyl_kinase_type1"/>
    <property type="match status" value="1"/>
</dbReference>
<dbReference type="Pfam" id="PF02224">
    <property type="entry name" value="Cytidylate_kin"/>
    <property type="match status" value="1"/>
</dbReference>
<dbReference type="OrthoDB" id="9807434at2"/>
<dbReference type="InterPro" id="IPR027417">
    <property type="entry name" value="P-loop_NTPase"/>
</dbReference>
<dbReference type="KEGG" id="cei:CEPID_06015"/>
<keyword evidence="2 8" id="KW-0808">Transferase</keyword>
<keyword evidence="5 8" id="KW-0067">ATP-binding</keyword>
<keyword evidence="4 8" id="KW-0418">Kinase</keyword>
<comment type="similarity">
    <text evidence="1 8">Belongs to the cytidylate kinase family. Type 1 subfamily.</text>
</comment>
<protein>
    <recommendedName>
        <fullName evidence="8">Cytidylate kinase</fullName>
        <shortName evidence="8">CK</shortName>
        <ecNumber evidence="8">2.7.4.25</ecNumber>
    </recommendedName>
    <alternativeName>
        <fullName evidence="8">Cytidine monophosphate kinase</fullName>
        <shortName evidence="8">CMP kinase</shortName>
    </alternativeName>
</protein>
<dbReference type="GO" id="GO:0006220">
    <property type="term" value="P:pyrimidine nucleotide metabolic process"/>
    <property type="evidence" value="ECO:0007669"/>
    <property type="project" value="UniProtKB-UniRule"/>
</dbReference>
<comment type="catalytic activity">
    <reaction evidence="6 8">
        <text>dCMP + ATP = dCDP + ADP</text>
        <dbReference type="Rhea" id="RHEA:25094"/>
        <dbReference type="ChEBI" id="CHEBI:30616"/>
        <dbReference type="ChEBI" id="CHEBI:57566"/>
        <dbReference type="ChEBI" id="CHEBI:58593"/>
        <dbReference type="ChEBI" id="CHEBI:456216"/>
        <dbReference type="EC" id="2.7.4.25"/>
    </reaction>
</comment>
<name>A0A0G3GPG9_9CORY</name>
<evidence type="ECO:0000256" key="8">
    <source>
        <dbReference type="HAMAP-Rule" id="MF_00238"/>
    </source>
</evidence>
<feature type="binding site" evidence="8">
    <location>
        <begin position="16"/>
        <end position="24"/>
    </location>
    <ligand>
        <name>ATP</name>
        <dbReference type="ChEBI" id="CHEBI:30616"/>
    </ligand>
</feature>
<dbReference type="PATRIC" id="fig|1050174.4.peg.1216"/>
<dbReference type="RefSeq" id="WP_047240148.1">
    <property type="nucleotide sequence ID" value="NZ_CP011541.1"/>
</dbReference>
<dbReference type="AlphaFoldDB" id="A0A0G3GPG9"/>
<dbReference type="GO" id="GO:0005829">
    <property type="term" value="C:cytosol"/>
    <property type="evidence" value="ECO:0007669"/>
    <property type="project" value="TreeGrafter"/>
</dbReference>
<evidence type="ECO:0000256" key="2">
    <source>
        <dbReference type="ARBA" id="ARBA00022679"/>
    </source>
</evidence>
<dbReference type="EMBL" id="CP011541">
    <property type="protein sequence ID" value="AKK03064.1"/>
    <property type="molecule type" value="Genomic_DNA"/>
</dbReference>
<dbReference type="GO" id="GO:0036431">
    <property type="term" value="F:dCMP kinase activity"/>
    <property type="evidence" value="ECO:0007669"/>
    <property type="project" value="InterPro"/>
</dbReference>
<keyword evidence="8" id="KW-0963">Cytoplasm</keyword>
<dbReference type="GO" id="GO:0036430">
    <property type="term" value="F:CMP kinase activity"/>
    <property type="evidence" value="ECO:0007669"/>
    <property type="project" value="RHEA"/>
</dbReference>
<keyword evidence="3 8" id="KW-0547">Nucleotide-binding</keyword>
<feature type="domain" description="Cytidylate kinase" evidence="9">
    <location>
        <begin position="13"/>
        <end position="226"/>
    </location>
</feature>
<sequence>MIANMPGDGFIMAVDGPSGAGKSTACRAVALATDSKYLDTGAMYRVATLHVLRAGIDPADEAAVVAATAELPLQVNDDPRSTEVILAGEDVSAEIRGPEVTRAVSQVSSFPQVRSNLVDLQRSLVSQAHRCIVDGRDIGTTVLVDAPVKVFLTASAEVRATRRYEQDLRAGRTADFDTVLADVQRRDELDANRSVSPLRPASDAIVIDTSDLSFEQVVDRLMELAQASQEGAK</sequence>
<dbReference type="InterPro" id="IPR011994">
    <property type="entry name" value="Cytidylate_kinase_dom"/>
</dbReference>
<evidence type="ECO:0000256" key="1">
    <source>
        <dbReference type="ARBA" id="ARBA00009427"/>
    </source>
</evidence>
<dbReference type="GO" id="GO:0005524">
    <property type="term" value="F:ATP binding"/>
    <property type="evidence" value="ECO:0007669"/>
    <property type="project" value="UniProtKB-UniRule"/>
</dbReference>
<dbReference type="NCBIfam" id="TIGR00017">
    <property type="entry name" value="cmk"/>
    <property type="match status" value="1"/>
</dbReference>
<keyword evidence="11" id="KW-1185">Reference proteome</keyword>
<dbReference type="STRING" id="1050174.CEPID_06015"/>
<accession>A0A0G3GPG9</accession>
<dbReference type="CDD" id="cd02020">
    <property type="entry name" value="CMPK"/>
    <property type="match status" value="1"/>
</dbReference>
<evidence type="ECO:0000256" key="4">
    <source>
        <dbReference type="ARBA" id="ARBA00022777"/>
    </source>
</evidence>
<evidence type="ECO:0000256" key="5">
    <source>
        <dbReference type="ARBA" id="ARBA00022840"/>
    </source>
</evidence>
<dbReference type="InterPro" id="IPR003136">
    <property type="entry name" value="Cytidylate_kin"/>
</dbReference>
<dbReference type="Gene3D" id="3.40.50.300">
    <property type="entry name" value="P-loop containing nucleotide triphosphate hydrolases"/>
    <property type="match status" value="1"/>
</dbReference>
<evidence type="ECO:0000256" key="6">
    <source>
        <dbReference type="ARBA" id="ARBA00047615"/>
    </source>
</evidence>
<evidence type="ECO:0000256" key="3">
    <source>
        <dbReference type="ARBA" id="ARBA00022741"/>
    </source>
</evidence>
<evidence type="ECO:0000313" key="10">
    <source>
        <dbReference type="EMBL" id="AKK03064.1"/>
    </source>
</evidence>
<evidence type="ECO:0000259" key="9">
    <source>
        <dbReference type="Pfam" id="PF02224"/>
    </source>
</evidence>